<organism evidence="1 2">
    <name type="scientific">Brevibacterium luteolum</name>
    <dbReference type="NCBI Taxonomy" id="199591"/>
    <lineage>
        <taxon>Bacteria</taxon>
        <taxon>Bacillati</taxon>
        <taxon>Actinomycetota</taxon>
        <taxon>Actinomycetes</taxon>
        <taxon>Micrococcales</taxon>
        <taxon>Brevibacteriaceae</taxon>
        <taxon>Brevibacterium</taxon>
    </lineage>
</organism>
<sequence>MRFMEALTEERIVDFVHESLDQIRRFSRGEDVEILVLTGLVGVATKDSINRGTWGMRPATGLAIPDIPSRDNVRPKSVLWTKVPHRLISCHRADIDEAQVASVFGNLSEQHRDFHIALRRKAMTLRFGLLAWAVGSEEHTPINVQSTASWSLLPIAMTQPPWIDTATGPIGETTLTALDLTAVADVIEEVGEVAPKLDIALNRMIRVASERRDPADALIDAVIAWENMLGSKSETTFKVCASLAWLLEPEDEERRRQLFAMADKIYGLRSRLVHGSEDAETDSAIELARDALSLAVRAFRRISSDSSLAQMRSSARSKMILLGAHSADG</sequence>
<name>A0A2N6PFJ5_9MICO</name>
<dbReference type="AlphaFoldDB" id="A0A2N6PFJ5"/>
<accession>A0A2N6PFJ5</accession>
<evidence type="ECO:0000313" key="1">
    <source>
        <dbReference type="EMBL" id="PMB97451.1"/>
    </source>
</evidence>
<proteinExistence type="predicted"/>
<comment type="caution">
    <text evidence="1">The sequence shown here is derived from an EMBL/GenBank/DDBJ whole genome shotgun (WGS) entry which is preliminary data.</text>
</comment>
<reference evidence="1 2" key="1">
    <citation type="submission" date="2017-09" db="EMBL/GenBank/DDBJ databases">
        <title>Bacterial strain isolated from the female urinary microbiota.</title>
        <authorList>
            <person name="Thomas-White K."/>
            <person name="Kumar N."/>
            <person name="Forster S."/>
            <person name="Putonti C."/>
            <person name="Lawley T."/>
            <person name="Wolfe A.J."/>
        </authorList>
    </citation>
    <scope>NUCLEOTIDE SEQUENCE [LARGE SCALE GENOMIC DNA]</scope>
    <source>
        <strain evidence="1 2">UMB0680</strain>
    </source>
</reference>
<protein>
    <submittedName>
        <fullName evidence="1">Uncharacterized protein</fullName>
    </submittedName>
</protein>
<dbReference type="Proteomes" id="UP000235703">
    <property type="component" value="Unassembled WGS sequence"/>
</dbReference>
<gene>
    <name evidence="1" type="ORF">CJ198_11780</name>
</gene>
<keyword evidence="2" id="KW-1185">Reference proteome</keyword>
<evidence type="ECO:0000313" key="2">
    <source>
        <dbReference type="Proteomes" id="UP000235703"/>
    </source>
</evidence>
<dbReference type="EMBL" id="PNFZ01000007">
    <property type="protein sequence ID" value="PMB97451.1"/>
    <property type="molecule type" value="Genomic_DNA"/>
</dbReference>